<dbReference type="CDD" id="cd07989">
    <property type="entry name" value="LPLAT_AGPAT-like"/>
    <property type="match status" value="1"/>
</dbReference>
<feature type="compositionally biased region" description="Basic and acidic residues" evidence="3">
    <location>
        <begin position="254"/>
        <end position="268"/>
    </location>
</feature>
<evidence type="ECO:0000256" key="2">
    <source>
        <dbReference type="ARBA" id="ARBA00023315"/>
    </source>
</evidence>
<feature type="region of interest" description="Disordered" evidence="3">
    <location>
        <begin position="226"/>
        <end position="268"/>
    </location>
</feature>
<dbReference type="SMART" id="SM00563">
    <property type="entry name" value="PlsC"/>
    <property type="match status" value="1"/>
</dbReference>
<gene>
    <name evidence="5" type="ORF">FQ330_07895</name>
</gene>
<proteinExistence type="predicted"/>
<dbReference type="Proteomes" id="UP000323221">
    <property type="component" value="Unassembled WGS sequence"/>
</dbReference>
<dbReference type="GO" id="GO:0003841">
    <property type="term" value="F:1-acylglycerol-3-phosphate O-acyltransferase activity"/>
    <property type="evidence" value="ECO:0007669"/>
    <property type="project" value="TreeGrafter"/>
</dbReference>
<dbReference type="GO" id="GO:0006654">
    <property type="term" value="P:phosphatidic acid biosynthetic process"/>
    <property type="evidence" value="ECO:0007669"/>
    <property type="project" value="TreeGrafter"/>
</dbReference>
<sequence>MALPGIPPKSERSPVYLGLAALVLPAVAGMAKLRIRGHEHVPVTGAFVLSPNHFSEIDPVIMAVAVWKSGRVPRFMAKASLFEIPVIGSILRAAGQIPVERAGRSSHGEPMQAARTLVREEQGVIIYPEGSLTREPNLWPMRGKTGAVRMALEAGVPLIPAAHWGTQHLLPRYGKRLHPFPRKHIDILFGPPVDLSDFEGRTDQASMTAATDRVMGAIAGLLGELRGEQPPAVRYDPSQYGQSEIGRFEAGPDAPEHPGTDDERRTDG</sequence>
<dbReference type="RefSeq" id="WP_146356565.1">
    <property type="nucleotide sequence ID" value="NZ_VOIR01000014.1"/>
</dbReference>
<dbReference type="SUPFAM" id="SSF69593">
    <property type="entry name" value="Glycerol-3-phosphate (1)-acyltransferase"/>
    <property type="match status" value="1"/>
</dbReference>
<evidence type="ECO:0000256" key="1">
    <source>
        <dbReference type="ARBA" id="ARBA00022679"/>
    </source>
</evidence>
<name>A0A5M8QCX4_9MICO</name>
<evidence type="ECO:0000313" key="5">
    <source>
        <dbReference type="EMBL" id="KAA6432883.1"/>
    </source>
</evidence>
<accession>A0A5M8QCX4</accession>
<keyword evidence="6" id="KW-1185">Reference proteome</keyword>
<dbReference type="InterPro" id="IPR002123">
    <property type="entry name" value="Plipid/glycerol_acylTrfase"/>
</dbReference>
<feature type="domain" description="Phospholipid/glycerol acyltransferase" evidence="4">
    <location>
        <begin position="47"/>
        <end position="166"/>
    </location>
</feature>
<dbReference type="PANTHER" id="PTHR10434">
    <property type="entry name" value="1-ACYL-SN-GLYCEROL-3-PHOSPHATE ACYLTRANSFERASE"/>
    <property type="match status" value="1"/>
</dbReference>
<organism evidence="5 6">
    <name type="scientific">Agrococcus sediminis</name>
    <dbReference type="NCBI Taxonomy" id="2599924"/>
    <lineage>
        <taxon>Bacteria</taxon>
        <taxon>Bacillati</taxon>
        <taxon>Actinomycetota</taxon>
        <taxon>Actinomycetes</taxon>
        <taxon>Micrococcales</taxon>
        <taxon>Microbacteriaceae</taxon>
        <taxon>Agrococcus</taxon>
    </lineage>
</organism>
<reference evidence="5 6" key="1">
    <citation type="submission" date="2019-08" db="EMBL/GenBank/DDBJ databases">
        <title>Agrococcus lahaulensis sp. nov., isolated from a cold desert of the Indian Himalayas.</title>
        <authorList>
            <person name="Qu J.H."/>
        </authorList>
    </citation>
    <scope>NUCLEOTIDE SEQUENCE [LARGE SCALE GENOMIC DNA]</scope>
    <source>
        <strain evidence="5 6">NS18</strain>
    </source>
</reference>
<protein>
    <submittedName>
        <fullName evidence="5">1-acyl-sn-glycerol-3-phosphate acyltransferase</fullName>
    </submittedName>
</protein>
<evidence type="ECO:0000259" key="4">
    <source>
        <dbReference type="SMART" id="SM00563"/>
    </source>
</evidence>
<keyword evidence="2 5" id="KW-0012">Acyltransferase</keyword>
<dbReference type="PANTHER" id="PTHR10434:SF55">
    <property type="entry name" value="POSSIBLE ACYLTRANSFERASE"/>
    <property type="match status" value="1"/>
</dbReference>
<evidence type="ECO:0000256" key="3">
    <source>
        <dbReference type="SAM" id="MobiDB-lite"/>
    </source>
</evidence>
<dbReference type="GO" id="GO:0005886">
    <property type="term" value="C:plasma membrane"/>
    <property type="evidence" value="ECO:0007669"/>
    <property type="project" value="TreeGrafter"/>
</dbReference>
<keyword evidence="1 5" id="KW-0808">Transferase</keyword>
<dbReference type="AlphaFoldDB" id="A0A5M8QCX4"/>
<evidence type="ECO:0000313" key="6">
    <source>
        <dbReference type="Proteomes" id="UP000323221"/>
    </source>
</evidence>
<dbReference type="EMBL" id="VOIR01000014">
    <property type="protein sequence ID" value="KAA6432883.1"/>
    <property type="molecule type" value="Genomic_DNA"/>
</dbReference>
<dbReference type="Pfam" id="PF01553">
    <property type="entry name" value="Acyltransferase"/>
    <property type="match status" value="1"/>
</dbReference>
<comment type="caution">
    <text evidence="5">The sequence shown here is derived from an EMBL/GenBank/DDBJ whole genome shotgun (WGS) entry which is preliminary data.</text>
</comment>
<dbReference type="OrthoDB" id="9806008at2"/>